<protein>
    <submittedName>
        <fullName evidence="1">ADOR65</fullName>
    </submittedName>
</protein>
<dbReference type="EMBL" id="KM226332">
    <property type="protein sequence ID" value="AJA91705.1"/>
    <property type="molecule type" value="Genomic_DNA"/>
</dbReference>
<evidence type="ECO:0000313" key="1">
    <source>
        <dbReference type="EMBL" id="AJA91705.1"/>
    </source>
</evidence>
<organism evidence="1">
    <name type="scientific">Adoxophyes orana granulovirus</name>
    <name type="common">AoGV</name>
    <dbReference type="NCBI Taxonomy" id="170617"/>
    <lineage>
        <taxon>Viruses</taxon>
        <taxon>Viruses incertae sedis</taxon>
        <taxon>Naldaviricetes</taxon>
        <taxon>Lefavirales</taxon>
        <taxon>Baculoviridae</taxon>
        <taxon>Betabaculovirus</taxon>
        <taxon>Betabaculovirus adoranae</taxon>
    </lineage>
</organism>
<accession>A0A0A7V4X6</accession>
<sequence>MMLRSNEDANVDICFLCGKSVTFNYDYDKNLIRFVPCTVTRSNRCRINFCKDCVL</sequence>
<name>A0A0A7V4X6_GVAO</name>
<proteinExistence type="predicted"/>
<organismHost>
    <name type="scientific">Adoxophyes</name>
    <dbReference type="NCBI Taxonomy" id="85584"/>
</organismHost>
<reference evidence="1" key="1">
    <citation type="journal article" date="2015" name="J. Gen. Virol.">
        <title>Isolation of an Adoxophyes orana granulovirus (AdorGV) occlusion body morphology mutant: biological activity, genome sequence and relationship to other isolates of AdorGV.</title>
        <authorList>
            <person name="Nakai M."/>
            <person name="Harrison R.L."/>
            <person name="Uchida H."/>
            <person name="Ukuda R."/>
            <person name="Hikihara S."/>
            <person name="Ishii K."/>
            <person name="Kunimi Y."/>
        </authorList>
    </citation>
    <scope>NUCLEOTIDE SEQUENCE</scope>
    <source>
        <strain evidence="1">Miyazaki</strain>
    </source>
</reference>